<protein>
    <recommendedName>
        <fullName evidence="1">Glucose/Sorbosone dehydrogenase domain-containing protein</fullName>
    </recommendedName>
</protein>
<evidence type="ECO:0000313" key="3">
    <source>
        <dbReference type="Proteomes" id="UP000075806"/>
    </source>
</evidence>
<name>A0A162F5Y0_9BACI</name>
<dbReference type="InterPro" id="IPR012938">
    <property type="entry name" value="Glc/Sorbosone_DH"/>
</dbReference>
<dbReference type="PANTHER" id="PTHR19328:SF13">
    <property type="entry name" value="HIPL1 PROTEIN"/>
    <property type="match status" value="1"/>
</dbReference>
<dbReference type="OrthoDB" id="9770043at2"/>
<dbReference type="PROSITE" id="PS51257">
    <property type="entry name" value="PROKAR_LIPOPROTEIN"/>
    <property type="match status" value="1"/>
</dbReference>
<dbReference type="RefSeq" id="WP_061947113.1">
    <property type="nucleotide sequence ID" value="NZ_LTAO01000001.1"/>
</dbReference>
<dbReference type="AlphaFoldDB" id="A0A162F5Y0"/>
<dbReference type="Gene3D" id="2.120.10.30">
    <property type="entry name" value="TolB, C-terminal domain"/>
    <property type="match status" value="1"/>
</dbReference>
<dbReference type="InterPro" id="IPR011041">
    <property type="entry name" value="Quinoprot_gluc/sorb_DH_b-prop"/>
</dbReference>
<comment type="caution">
    <text evidence="2">The sequence shown here is derived from an EMBL/GenBank/DDBJ whole genome shotgun (WGS) entry which is preliminary data.</text>
</comment>
<dbReference type="EMBL" id="LTAO01000001">
    <property type="protein sequence ID" value="KYG34854.1"/>
    <property type="molecule type" value="Genomic_DNA"/>
</dbReference>
<dbReference type="Pfam" id="PF07995">
    <property type="entry name" value="GSDH"/>
    <property type="match status" value="1"/>
</dbReference>
<dbReference type="InterPro" id="IPR011042">
    <property type="entry name" value="6-blade_b-propeller_TolB-like"/>
</dbReference>
<dbReference type="PANTHER" id="PTHR19328">
    <property type="entry name" value="HEDGEHOG-INTERACTING PROTEIN"/>
    <property type="match status" value="1"/>
</dbReference>
<evidence type="ECO:0000259" key="1">
    <source>
        <dbReference type="Pfam" id="PF07995"/>
    </source>
</evidence>
<gene>
    <name evidence="2" type="ORF">AZF04_00530</name>
</gene>
<reference evidence="2" key="1">
    <citation type="submission" date="2016-02" db="EMBL/GenBank/DDBJ databases">
        <title>Genome sequence of Bacillus trypoxylicola KCTC 13244(T).</title>
        <authorList>
            <person name="Jeong H."/>
            <person name="Park S.-H."/>
            <person name="Choi S.-K."/>
        </authorList>
    </citation>
    <scope>NUCLEOTIDE SEQUENCE [LARGE SCALE GENOMIC DNA]</scope>
    <source>
        <strain evidence="2">KCTC 13244</strain>
    </source>
</reference>
<accession>A0A162F5Y0</accession>
<dbReference type="Proteomes" id="UP000075806">
    <property type="component" value="Unassembled WGS sequence"/>
</dbReference>
<dbReference type="SUPFAM" id="SSF50952">
    <property type="entry name" value="Soluble quinoprotein glucose dehydrogenase"/>
    <property type="match status" value="1"/>
</dbReference>
<keyword evidence="3" id="KW-1185">Reference proteome</keyword>
<dbReference type="STRING" id="519424.AZF04_00530"/>
<sequence length="365" mass="41480">MKIVYFIIVLMVLTGCGVNENTVENENSLEADADVIENVEEEDVNILAEGLEIPWAIAEYENVFYLTERNGAIVRIEDNMIERQELHLLYDLFTEGEAGLLGFVLDPQFEENEEGYIYYTYQLEDGAIYNKVAKVKWDQQEQVWREQNHLVELIPGDPIHNGGRLKIGHDEKLYVTTGDANVPEYSQDKSQLAGSILRVELDGSVPPDNPTESSYIYSFGHRNPQGLAWGQELQLFSTEHGPTAHDEINEIESQSNYGWPEIVGDEEMDGMVNPLIHSGDDTWAPSGAAVLGDYLYFAGLRGEGVFRYHVHNQDLEQVVHDYGRIRDVYIKDDLLFFITNNRDGRGSPEEEDDRFISIPINALNE</sequence>
<organism evidence="2 3">
    <name type="scientific">Alkalihalobacillus trypoxylicola</name>
    <dbReference type="NCBI Taxonomy" id="519424"/>
    <lineage>
        <taxon>Bacteria</taxon>
        <taxon>Bacillati</taxon>
        <taxon>Bacillota</taxon>
        <taxon>Bacilli</taxon>
        <taxon>Bacillales</taxon>
        <taxon>Bacillaceae</taxon>
        <taxon>Alkalihalobacillus</taxon>
    </lineage>
</organism>
<evidence type="ECO:0000313" key="2">
    <source>
        <dbReference type="EMBL" id="KYG34854.1"/>
    </source>
</evidence>
<feature type="domain" description="Glucose/Sorbosone dehydrogenase" evidence="1">
    <location>
        <begin position="51"/>
        <end position="345"/>
    </location>
</feature>
<proteinExistence type="predicted"/>